<feature type="domain" description="SMP-LTD" evidence="9">
    <location>
        <begin position="129"/>
        <end position="333"/>
    </location>
</feature>
<feature type="domain" description="C2" evidence="8">
    <location>
        <begin position="880"/>
        <end position="997"/>
    </location>
</feature>
<dbReference type="VEuPathDB" id="MicrosporidiaDB:NCER_101101"/>
<evidence type="ECO:0000256" key="1">
    <source>
        <dbReference type="ARBA" id="ARBA00004370"/>
    </source>
</evidence>
<dbReference type="GO" id="GO:0006869">
    <property type="term" value="P:lipid transport"/>
    <property type="evidence" value="ECO:0007669"/>
    <property type="project" value="UniProtKB-KW"/>
</dbReference>
<dbReference type="GO" id="GO:0008289">
    <property type="term" value="F:lipid binding"/>
    <property type="evidence" value="ECO:0007669"/>
    <property type="project" value="UniProtKB-KW"/>
</dbReference>
<dbReference type="SUPFAM" id="SSF49562">
    <property type="entry name" value="C2 domain (Calcium/lipid-binding domain, CaLB)"/>
    <property type="match status" value="2"/>
</dbReference>
<evidence type="ECO:0000256" key="7">
    <source>
        <dbReference type="SAM" id="Phobius"/>
    </source>
</evidence>
<evidence type="ECO:0000259" key="9">
    <source>
        <dbReference type="PROSITE" id="PS51847"/>
    </source>
</evidence>
<dbReference type="EMBL" id="JPQZ01000028">
    <property type="protein sequence ID" value="KKO75214.1"/>
    <property type="molecule type" value="Genomic_DNA"/>
</dbReference>
<dbReference type="InterPro" id="IPR031468">
    <property type="entry name" value="SMP_LBD"/>
</dbReference>
<dbReference type="Pfam" id="PF25669">
    <property type="entry name" value="SMP_MUG190-like"/>
    <property type="match status" value="1"/>
</dbReference>
<keyword evidence="3" id="KW-0445">Lipid transport</keyword>
<dbReference type="GO" id="GO:0016020">
    <property type="term" value="C:membrane"/>
    <property type="evidence" value="ECO:0007669"/>
    <property type="project" value="UniProtKB-SubCell"/>
</dbReference>
<dbReference type="CDD" id="cd00030">
    <property type="entry name" value="C2"/>
    <property type="match status" value="1"/>
</dbReference>
<dbReference type="PROSITE" id="PS51847">
    <property type="entry name" value="SMP"/>
    <property type="match status" value="1"/>
</dbReference>
<dbReference type="GeneID" id="36319863"/>
<gene>
    <name evidence="10" type="ORF">AAJ76_2800037781</name>
</gene>
<dbReference type="PANTHER" id="PTHR46980">
    <property type="entry name" value="TRICALBIN-1-RELATED"/>
    <property type="match status" value="1"/>
</dbReference>
<feature type="transmembrane region" description="Helical" evidence="7">
    <location>
        <begin position="86"/>
        <end position="102"/>
    </location>
</feature>
<evidence type="ECO:0000313" key="11">
    <source>
        <dbReference type="Proteomes" id="UP000034350"/>
    </source>
</evidence>
<evidence type="ECO:0000256" key="6">
    <source>
        <dbReference type="SAM" id="MobiDB-lite"/>
    </source>
</evidence>
<proteinExistence type="predicted"/>
<keyword evidence="7" id="KW-0812">Transmembrane</keyword>
<dbReference type="Gene3D" id="2.60.40.150">
    <property type="entry name" value="C2 domain"/>
    <property type="match status" value="2"/>
</dbReference>
<comment type="subcellular location">
    <subcellularLocation>
        <location evidence="1">Membrane</location>
    </subcellularLocation>
</comment>
<feature type="transmembrane region" description="Helical" evidence="7">
    <location>
        <begin position="61"/>
        <end position="80"/>
    </location>
</feature>
<keyword evidence="7" id="KW-1133">Transmembrane helix</keyword>
<dbReference type="InterPro" id="IPR000008">
    <property type="entry name" value="C2_dom"/>
</dbReference>
<dbReference type="Pfam" id="PF00168">
    <property type="entry name" value="C2"/>
    <property type="match status" value="2"/>
</dbReference>
<dbReference type="AlphaFoldDB" id="A0A0F9ZC32"/>
<name>A0A0F9ZC32_9MICR</name>
<dbReference type="InterPro" id="IPR052455">
    <property type="entry name" value="Tricalbin_domain"/>
</dbReference>
<dbReference type="PANTHER" id="PTHR46980:SF2">
    <property type="entry name" value="TRICALBIN-1-RELATED"/>
    <property type="match status" value="1"/>
</dbReference>
<dbReference type="RefSeq" id="XP_024330956.1">
    <property type="nucleotide sequence ID" value="XM_024474934.1"/>
</dbReference>
<protein>
    <submittedName>
        <fullName evidence="10">Ca2+-dependent lipid-binding protein</fullName>
    </submittedName>
</protein>
<sequence>MHDYEEENSDEKTKIISPDKLSKPLNPFDIPVRHKIALPKHYKSSITEYRSALDIDPKQGLFFYLKIPSLIFSAVLSGYLLGKFNFSFIYILFVGYTVYFIYKRKINKFTNSLKSLINDSTRREKSRYTGETVEWMNYILSKFWKVAEPVISSDIYQNVNRELLKVCPPFLNNLKLTEFTLGSRAPIIEQVTYHSSKDDGVTLDVSVSFVPLEASKDAVEYFLGEDKQWNSKIILKARFGTRNNIGINLPILVKEVGFKGRVRATINLIPKNNFIKDVEVCLMEIPQFDFTLVPLKTVDIMDIPGLSTWIKKTIVNEMSKIVINPNSITIDIDKIAQSTGYDIGVACIQILSLENEEDEKFTGEIDLDGVPLFQTSSKTGHNLVFNEYFYTIIQNVDEKIGISFFGDSRASGSLFLRNVHTEEPQEDVETVIKLEKAIVKNTPKTKIKSRRCIFDKIRLIRDEQTYAYLNTNLVFYPISKHLKKTNSAIVTLKLIGIENMLGLNDEKSEIYSSYCTVIISPLHRDQGSIPLDYIKNTSSAAALVVSGVLKAEEEEINNISTGNESTSTRLLPPSGSTFYIFESKRVFNNNSPNYNETFKFFSRDLSVDVVSICIINDRNSEIIGRIGLGLKDVIEGKPIKYKLKDARCGKLETQINFQYVDLEDKIEEIVKYTSIQKITVETVSEKGIFYGVVETNSDIFTMDPFTSSLPIRKSIFVPVHDDDKCIFRLYKETSNGDVFLGEENLKINYTEESTRTALILQDDISVTLRIEGEFLEDYKGSKSMKDNLKLLQIKLGTFYGLNEEVFVEFRNRDGIVKASSFSKNQQINNIFTILTGNEDLYALIKNADQGENRVLGRFTVPYRFADEKMVLNEYGLEVDIKVEIQTCKYTPPSNLKKGFLEIYIKSAKDLKSSERGIVNAYVKILVNDNNVFKTKPSIESNNPTFYESFVMPVDKIRDVFTIQVYDQYSSSKNALLSFVEFPLHNINEGFSEVDFKLIDSKSFKHNKSTIRIGFNFCRDTSTLKIKKKGILGNFFGF</sequence>
<accession>A0A0F9ZC32</accession>
<evidence type="ECO:0000256" key="2">
    <source>
        <dbReference type="ARBA" id="ARBA00022448"/>
    </source>
</evidence>
<keyword evidence="5 7" id="KW-0472">Membrane</keyword>
<evidence type="ECO:0000259" key="8">
    <source>
        <dbReference type="PROSITE" id="PS50004"/>
    </source>
</evidence>
<reference evidence="10 11" key="1">
    <citation type="journal article" date="2015" name="Environ. Microbiol.">
        <title>Genome analyses suggest the presence of polyploidy and recent human-driven expansions in eight global populations of the honeybee pathogen Nosema ceranae.</title>
        <authorList>
            <person name="Pelin A."/>
            <person name="Selman M."/>
            <person name="Aris-Brosou S."/>
            <person name="Farinelli L."/>
            <person name="Corradi N."/>
        </authorList>
    </citation>
    <scope>NUCLEOTIDE SEQUENCE [LARGE SCALE GENOMIC DNA]</scope>
    <source>
        <strain evidence="10 11">PA08 1199</strain>
    </source>
</reference>
<feature type="region of interest" description="Disordered" evidence="6">
    <location>
        <begin position="1"/>
        <end position="20"/>
    </location>
</feature>
<dbReference type="PROSITE" id="PS50004">
    <property type="entry name" value="C2"/>
    <property type="match status" value="1"/>
</dbReference>
<keyword evidence="4" id="KW-0446">Lipid-binding</keyword>
<evidence type="ECO:0000313" key="10">
    <source>
        <dbReference type="EMBL" id="KKO75214.1"/>
    </source>
</evidence>
<comment type="caution">
    <text evidence="10">The sequence shown here is derived from an EMBL/GenBank/DDBJ whole genome shotgun (WGS) entry which is preliminary data.</text>
</comment>
<organism evidence="10 11">
    <name type="scientific">Vairimorpha ceranae</name>
    <dbReference type="NCBI Taxonomy" id="40302"/>
    <lineage>
        <taxon>Eukaryota</taxon>
        <taxon>Fungi</taxon>
        <taxon>Fungi incertae sedis</taxon>
        <taxon>Microsporidia</taxon>
        <taxon>Nosematidae</taxon>
        <taxon>Vairimorpha</taxon>
    </lineage>
</organism>
<dbReference type="SMART" id="SM00239">
    <property type="entry name" value="C2"/>
    <property type="match status" value="2"/>
</dbReference>
<dbReference type="CDD" id="cd21678">
    <property type="entry name" value="SMP_TCB"/>
    <property type="match status" value="1"/>
</dbReference>
<dbReference type="InterPro" id="IPR035892">
    <property type="entry name" value="C2_domain_sf"/>
</dbReference>
<evidence type="ECO:0000256" key="5">
    <source>
        <dbReference type="ARBA" id="ARBA00023136"/>
    </source>
</evidence>
<dbReference type="VEuPathDB" id="MicrosporidiaDB:AAJ76_2800037781"/>
<evidence type="ECO:0000256" key="3">
    <source>
        <dbReference type="ARBA" id="ARBA00023055"/>
    </source>
</evidence>
<keyword evidence="11" id="KW-1185">Reference proteome</keyword>
<keyword evidence="2" id="KW-0813">Transport</keyword>
<evidence type="ECO:0000256" key="4">
    <source>
        <dbReference type="ARBA" id="ARBA00023121"/>
    </source>
</evidence>
<dbReference type="Proteomes" id="UP000034350">
    <property type="component" value="Unassembled WGS sequence"/>
</dbReference>
<dbReference type="OrthoDB" id="1029639at2759"/>